<name>A0ABP8A5C8_9MICO</name>
<reference evidence="4" key="1">
    <citation type="journal article" date="2019" name="Int. J. Syst. Evol. Microbiol.">
        <title>The Global Catalogue of Microorganisms (GCM) 10K type strain sequencing project: providing services to taxonomists for standard genome sequencing and annotation.</title>
        <authorList>
            <consortium name="The Broad Institute Genomics Platform"/>
            <consortium name="The Broad Institute Genome Sequencing Center for Infectious Disease"/>
            <person name="Wu L."/>
            <person name="Ma J."/>
        </authorList>
    </citation>
    <scope>NUCLEOTIDE SEQUENCE [LARGE SCALE GENOMIC DNA]</scope>
    <source>
        <strain evidence="4">JCM 17591</strain>
    </source>
</reference>
<dbReference type="SUPFAM" id="SSF51556">
    <property type="entry name" value="Metallo-dependent hydrolases"/>
    <property type="match status" value="1"/>
</dbReference>
<protein>
    <submittedName>
        <fullName evidence="3">Amidohydrolase family protein</fullName>
    </submittedName>
</protein>
<evidence type="ECO:0000259" key="2">
    <source>
        <dbReference type="Pfam" id="PF04909"/>
    </source>
</evidence>
<gene>
    <name evidence="3" type="ORF">GCM10022287_27640</name>
</gene>
<dbReference type="Pfam" id="PF04909">
    <property type="entry name" value="Amidohydro_2"/>
    <property type="match status" value="1"/>
</dbReference>
<dbReference type="InterPro" id="IPR052350">
    <property type="entry name" value="Metallo-dep_Lactonases"/>
</dbReference>
<sequence>MWTDALADPGRRIGAPAVARTDTLDRLRPFAAAAGVDGVVLVQTIGSELETEQLLGLAAIDPLVVGVVGWADLAAEDLPERLDRLLSCVGGGYLAGIRFMVPPIADDFADSPIARGMRAIADRDLALDLLLTPNRLPDAAAIVAAVPGLRFVIDHLAKPDIVGNDLGAVRAGLVELARHDAVAVKLSGLLTQIDPELQGVEDLRPYVDAALDLFGPQRIMLGSDWPLCEPVGGYQLAMSAMEGLAADWAARHKQPLAPDTAGKWYRLQAG</sequence>
<accession>A0ABP8A5C8</accession>
<keyword evidence="4" id="KW-1185">Reference proteome</keyword>
<dbReference type="Proteomes" id="UP001501079">
    <property type="component" value="Unassembled WGS sequence"/>
</dbReference>
<proteinExistence type="inferred from homology"/>
<dbReference type="InterPro" id="IPR032466">
    <property type="entry name" value="Metal_Hydrolase"/>
</dbReference>
<comment type="caution">
    <text evidence="3">The sequence shown here is derived from an EMBL/GenBank/DDBJ whole genome shotgun (WGS) entry which is preliminary data.</text>
</comment>
<evidence type="ECO:0000256" key="1">
    <source>
        <dbReference type="ARBA" id="ARBA00038310"/>
    </source>
</evidence>
<dbReference type="PANTHER" id="PTHR43569:SF2">
    <property type="entry name" value="AMIDOHYDROLASE-RELATED DOMAIN-CONTAINING PROTEIN"/>
    <property type="match status" value="1"/>
</dbReference>
<organism evidence="3 4">
    <name type="scientific">Gryllotalpicola koreensis</name>
    <dbReference type="NCBI Taxonomy" id="993086"/>
    <lineage>
        <taxon>Bacteria</taxon>
        <taxon>Bacillati</taxon>
        <taxon>Actinomycetota</taxon>
        <taxon>Actinomycetes</taxon>
        <taxon>Micrococcales</taxon>
        <taxon>Microbacteriaceae</taxon>
        <taxon>Gryllotalpicola</taxon>
    </lineage>
</organism>
<dbReference type="InterPro" id="IPR006680">
    <property type="entry name" value="Amidohydro-rel"/>
</dbReference>
<comment type="similarity">
    <text evidence="1">Belongs to the metallo-dependent hydrolases superfamily.</text>
</comment>
<evidence type="ECO:0000313" key="3">
    <source>
        <dbReference type="EMBL" id="GAA4177998.1"/>
    </source>
</evidence>
<evidence type="ECO:0000313" key="4">
    <source>
        <dbReference type="Proteomes" id="UP001501079"/>
    </source>
</evidence>
<dbReference type="PANTHER" id="PTHR43569">
    <property type="entry name" value="AMIDOHYDROLASE"/>
    <property type="match status" value="1"/>
</dbReference>
<dbReference type="Gene3D" id="3.20.20.140">
    <property type="entry name" value="Metal-dependent hydrolases"/>
    <property type="match status" value="1"/>
</dbReference>
<dbReference type="EMBL" id="BAABBW010000004">
    <property type="protein sequence ID" value="GAA4177998.1"/>
    <property type="molecule type" value="Genomic_DNA"/>
</dbReference>
<feature type="domain" description="Amidohydrolase-related" evidence="2">
    <location>
        <begin position="20"/>
        <end position="241"/>
    </location>
</feature>